<dbReference type="InParanoid" id="D2W1F6"/>
<evidence type="ECO:0000256" key="1">
    <source>
        <dbReference type="SAM" id="Coils"/>
    </source>
</evidence>
<dbReference type="InterPro" id="IPR001810">
    <property type="entry name" value="F-box_dom"/>
</dbReference>
<dbReference type="EMBL" id="GG738922">
    <property type="protein sequence ID" value="EFC37037.1"/>
    <property type="molecule type" value="Genomic_DNA"/>
</dbReference>
<dbReference type="AlphaFoldDB" id="D2W1F6"/>
<dbReference type="InterPro" id="IPR036047">
    <property type="entry name" value="F-box-like_dom_sf"/>
</dbReference>
<evidence type="ECO:0000259" key="2">
    <source>
        <dbReference type="Pfam" id="PF00646"/>
    </source>
</evidence>
<protein>
    <submittedName>
        <fullName evidence="3">Predicted protein</fullName>
    </submittedName>
</protein>
<organism evidence="4">
    <name type="scientific">Naegleria gruberi</name>
    <name type="common">Amoeba</name>
    <dbReference type="NCBI Taxonomy" id="5762"/>
    <lineage>
        <taxon>Eukaryota</taxon>
        <taxon>Discoba</taxon>
        <taxon>Heterolobosea</taxon>
        <taxon>Tetramitia</taxon>
        <taxon>Eutetramitia</taxon>
        <taxon>Vahlkampfiidae</taxon>
        <taxon>Naegleria</taxon>
    </lineage>
</organism>
<accession>D2W1F6</accession>
<keyword evidence="1" id="KW-0175">Coiled coil</keyword>
<dbReference type="Pfam" id="PF00646">
    <property type="entry name" value="F-box"/>
    <property type="match status" value="1"/>
</dbReference>
<dbReference type="GeneID" id="8857151"/>
<dbReference type="KEGG" id="ngr:NAEGRDRAFT_75199"/>
<evidence type="ECO:0000313" key="3">
    <source>
        <dbReference type="EMBL" id="EFC37037.1"/>
    </source>
</evidence>
<name>D2W1F6_NAEGR</name>
<evidence type="ECO:0000313" key="4">
    <source>
        <dbReference type="Proteomes" id="UP000006671"/>
    </source>
</evidence>
<dbReference type="SUPFAM" id="SSF81383">
    <property type="entry name" value="F-box domain"/>
    <property type="match status" value="1"/>
</dbReference>
<proteinExistence type="predicted"/>
<dbReference type="VEuPathDB" id="AmoebaDB:NAEGRDRAFT_75199"/>
<feature type="coiled-coil region" evidence="1">
    <location>
        <begin position="90"/>
        <end position="117"/>
    </location>
</feature>
<dbReference type="RefSeq" id="XP_002669781.1">
    <property type="nucleotide sequence ID" value="XM_002669735.1"/>
</dbReference>
<dbReference type="Gene3D" id="1.20.1280.50">
    <property type="match status" value="1"/>
</dbReference>
<dbReference type="Proteomes" id="UP000006671">
    <property type="component" value="Unassembled WGS sequence"/>
</dbReference>
<feature type="domain" description="F-box" evidence="2">
    <location>
        <begin position="11"/>
        <end position="51"/>
    </location>
</feature>
<reference evidence="3 4" key="1">
    <citation type="journal article" date="2010" name="Cell">
        <title>The genome of Naegleria gruberi illuminates early eukaryotic versatility.</title>
        <authorList>
            <person name="Fritz-Laylin L.K."/>
            <person name="Prochnik S.E."/>
            <person name="Ginger M.L."/>
            <person name="Dacks J.B."/>
            <person name="Carpenter M.L."/>
            <person name="Field M.C."/>
            <person name="Kuo A."/>
            <person name="Paredez A."/>
            <person name="Chapman J."/>
            <person name="Pham J."/>
            <person name="Shu S."/>
            <person name="Neupane R."/>
            <person name="Cipriano M."/>
            <person name="Mancuso J."/>
            <person name="Tu H."/>
            <person name="Salamov A."/>
            <person name="Lindquist E."/>
            <person name="Shapiro H."/>
            <person name="Lucas S."/>
            <person name="Grigoriev I.V."/>
            <person name="Cande W.Z."/>
            <person name="Fulton C."/>
            <person name="Rokhsar D.S."/>
            <person name="Dawson S.C."/>
        </authorList>
    </citation>
    <scope>NUCLEOTIDE SEQUENCE [LARGE SCALE GENOMIC DNA]</scope>
    <source>
        <strain evidence="3 4">NEG-M</strain>
    </source>
</reference>
<keyword evidence="4" id="KW-1185">Reference proteome</keyword>
<sequence length="361" mass="41942">MKTNASKAIASQLCHDEILNILQFLNVKQIVKCLLINTNWNIIGSSNIIWKPLYNHFFMNEFFKWDQQLQDISKLESNTFLPELKLHSHRKKEDSDIKDLKKETNNLLEKFKDKNGNVNYYQLFQFDCHYPQINESNVDIVDQLRNVDSISNIETLKQLIKHIWKDKDKSEWYRIIGTSEMILDKSNKLWKRKPILTFIAITLLVLFNKKRINYVDGIIVLTNVKNSYTQEQICEMPILAFCKMISSNEENISKLCSKHNYKKMTLGAFLKVSDKQTGKISSRHPPKPDINLTNLKLCFRSKNDETFIAVQSVSDNMNPDVLEFAPSFFNAGGSLQCVQEVKAVLVENGIRFEIKNGAKYC</sequence>
<gene>
    <name evidence="3" type="ORF">NAEGRDRAFT_75199</name>
</gene>